<dbReference type="InterPro" id="IPR036909">
    <property type="entry name" value="Cyt_c-like_dom_sf"/>
</dbReference>
<dbReference type="GO" id="GO:0009055">
    <property type="term" value="F:electron transfer activity"/>
    <property type="evidence" value="ECO:0007669"/>
    <property type="project" value="InterPro"/>
</dbReference>
<evidence type="ECO:0000256" key="5">
    <source>
        <dbReference type="SAM" id="SignalP"/>
    </source>
</evidence>
<reference evidence="7 8" key="1">
    <citation type="submission" date="2017-09" db="EMBL/GenBank/DDBJ databases">
        <title>Depth-based differentiation of microbial function through sediment-hosted aquifers and enrichment of novel symbionts in the deep terrestrial subsurface.</title>
        <authorList>
            <person name="Probst A.J."/>
            <person name="Ladd B."/>
            <person name="Jarett J.K."/>
            <person name="Geller-Mcgrath D.E."/>
            <person name="Sieber C.M."/>
            <person name="Emerson J.B."/>
            <person name="Anantharaman K."/>
            <person name="Thomas B.C."/>
            <person name="Malmstrom R."/>
            <person name="Stieglmeier M."/>
            <person name="Klingl A."/>
            <person name="Woyke T."/>
            <person name="Ryan C.M."/>
            <person name="Banfield J.F."/>
        </authorList>
    </citation>
    <scope>NUCLEOTIDE SEQUENCE [LARGE SCALE GENOMIC DNA]</scope>
    <source>
        <strain evidence="7">CG17_big_fil_post_rev_8_21_14_2_50_48_46</strain>
    </source>
</reference>
<keyword evidence="5" id="KW-0732">Signal</keyword>
<organism evidence="7 8">
    <name type="scientific">bacterium (Candidatus Blackallbacteria) CG17_big_fil_post_rev_8_21_14_2_50_48_46</name>
    <dbReference type="NCBI Taxonomy" id="2014261"/>
    <lineage>
        <taxon>Bacteria</taxon>
        <taxon>Candidatus Blackallbacteria</taxon>
    </lineage>
</organism>
<dbReference type="EMBL" id="PFFQ01000056">
    <property type="protein sequence ID" value="PIW14747.1"/>
    <property type="molecule type" value="Genomic_DNA"/>
</dbReference>
<dbReference type="PROSITE" id="PS51007">
    <property type="entry name" value="CYTC"/>
    <property type="match status" value="1"/>
</dbReference>
<keyword evidence="3 4" id="KW-0408">Iron</keyword>
<sequence length="142" mass="15227">MFFIRISLSLVIILFLAACPSEQTQKSEPTSLQTASQAPLPTPPDLTTGSKVFISKGCIACHAISSISEAKGVLGPKLDGIAVQAGQRVKGLNAEAYLRQAIEKPDAYLVAGYQNLMTPNLRATMTDSEYEDLIAFLLSLKP</sequence>
<evidence type="ECO:0000259" key="6">
    <source>
        <dbReference type="PROSITE" id="PS51007"/>
    </source>
</evidence>
<dbReference type="Gene3D" id="1.10.760.10">
    <property type="entry name" value="Cytochrome c-like domain"/>
    <property type="match status" value="1"/>
</dbReference>
<accession>A0A2M7FZB7</accession>
<dbReference type="InterPro" id="IPR009056">
    <property type="entry name" value="Cyt_c-like_dom"/>
</dbReference>
<name>A0A2M7FZB7_9BACT</name>
<evidence type="ECO:0000313" key="7">
    <source>
        <dbReference type="EMBL" id="PIW14747.1"/>
    </source>
</evidence>
<proteinExistence type="predicted"/>
<comment type="caution">
    <text evidence="7">The sequence shown here is derived from an EMBL/GenBank/DDBJ whole genome shotgun (WGS) entry which is preliminary data.</text>
</comment>
<evidence type="ECO:0000256" key="2">
    <source>
        <dbReference type="ARBA" id="ARBA00022723"/>
    </source>
</evidence>
<dbReference type="GO" id="GO:0046872">
    <property type="term" value="F:metal ion binding"/>
    <property type="evidence" value="ECO:0007669"/>
    <property type="project" value="UniProtKB-KW"/>
</dbReference>
<feature type="chain" id="PRO_5014637058" description="Cytochrome c domain-containing protein" evidence="5">
    <location>
        <begin position="24"/>
        <end position="142"/>
    </location>
</feature>
<evidence type="ECO:0000256" key="3">
    <source>
        <dbReference type="ARBA" id="ARBA00023004"/>
    </source>
</evidence>
<feature type="domain" description="Cytochrome c" evidence="6">
    <location>
        <begin position="44"/>
        <end position="141"/>
    </location>
</feature>
<dbReference type="PROSITE" id="PS51257">
    <property type="entry name" value="PROKAR_LIPOPROTEIN"/>
    <property type="match status" value="1"/>
</dbReference>
<dbReference type="GO" id="GO:0020037">
    <property type="term" value="F:heme binding"/>
    <property type="evidence" value="ECO:0007669"/>
    <property type="project" value="InterPro"/>
</dbReference>
<keyword evidence="1 4" id="KW-0349">Heme</keyword>
<keyword evidence="2 4" id="KW-0479">Metal-binding</keyword>
<dbReference type="Proteomes" id="UP000231019">
    <property type="component" value="Unassembled WGS sequence"/>
</dbReference>
<dbReference type="SUPFAM" id="SSF46626">
    <property type="entry name" value="Cytochrome c"/>
    <property type="match status" value="1"/>
</dbReference>
<gene>
    <name evidence="7" type="ORF">COW36_20295</name>
</gene>
<evidence type="ECO:0000256" key="1">
    <source>
        <dbReference type="ARBA" id="ARBA00022617"/>
    </source>
</evidence>
<dbReference type="AlphaFoldDB" id="A0A2M7FZB7"/>
<feature type="signal peptide" evidence="5">
    <location>
        <begin position="1"/>
        <end position="23"/>
    </location>
</feature>
<evidence type="ECO:0000313" key="8">
    <source>
        <dbReference type="Proteomes" id="UP000231019"/>
    </source>
</evidence>
<protein>
    <recommendedName>
        <fullName evidence="6">Cytochrome c domain-containing protein</fullName>
    </recommendedName>
</protein>
<evidence type="ECO:0000256" key="4">
    <source>
        <dbReference type="PROSITE-ProRule" id="PRU00433"/>
    </source>
</evidence>
<dbReference type="Pfam" id="PF00034">
    <property type="entry name" value="Cytochrom_C"/>
    <property type="match status" value="1"/>
</dbReference>